<dbReference type="EMBL" id="JBHLZN010000003">
    <property type="protein sequence ID" value="MFB9886810.1"/>
    <property type="molecule type" value="Genomic_DNA"/>
</dbReference>
<keyword evidence="3" id="KW-0812">Transmembrane</keyword>
<reference evidence="5 6" key="1">
    <citation type="submission" date="2024-09" db="EMBL/GenBank/DDBJ databases">
        <authorList>
            <person name="Sun Q."/>
            <person name="Mori K."/>
        </authorList>
    </citation>
    <scope>NUCLEOTIDE SEQUENCE [LARGE SCALE GENOMIC DNA]</scope>
    <source>
        <strain evidence="5 6">ATCC 51285</strain>
    </source>
</reference>
<dbReference type="PROSITE" id="PS50887">
    <property type="entry name" value="GGDEF"/>
    <property type="match status" value="1"/>
</dbReference>
<feature type="transmembrane region" description="Helical" evidence="3">
    <location>
        <begin position="91"/>
        <end position="112"/>
    </location>
</feature>
<dbReference type="NCBIfam" id="TIGR00254">
    <property type="entry name" value="GGDEF"/>
    <property type="match status" value="1"/>
</dbReference>
<feature type="transmembrane region" description="Helical" evidence="3">
    <location>
        <begin position="59"/>
        <end position="79"/>
    </location>
</feature>
<dbReference type="RefSeq" id="WP_081414348.1">
    <property type="nucleotide sequence ID" value="NZ_JAUESS010000001.1"/>
</dbReference>
<evidence type="ECO:0000313" key="5">
    <source>
        <dbReference type="EMBL" id="MFB9886810.1"/>
    </source>
</evidence>
<dbReference type="PANTHER" id="PTHR45138">
    <property type="entry name" value="REGULATORY COMPONENTS OF SENSORY TRANSDUCTION SYSTEM"/>
    <property type="match status" value="1"/>
</dbReference>
<evidence type="ECO:0000259" key="4">
    <source>
        <dbReference type="PROSITE" id="PS50887"/>
    </source>
</evidence>
<keyword evidence="5" id="KW-0808">Transferase</keyword>
<dbReference type="InterPro" id="IPR043128">
    <property type="entry name" value="Rev_trsase/Diguanyl_cyclase"/>
</dbReference>
<evidence type="ECO:0000256" key="2">
    <source>
        <dbReference type="ARBA" id="ARBA00034247"/>
    </source>
</evidence>
<comment type="caution">
    <text evidence="5">The sequence shown here is derived from an EMBL/GenBank/DDBJ whole genome shotgun (WGS) entry which is preliminary data.</text>
</comment>
<dbReference type="Proteomes" id="UP001589628">
    <property type="component" value="Unassembled WGS sequence"/>
</dbReference>
<dbReference type="PANTHER" id="PTHR45138:SF9">
    <property type="entry name" value="DIGUANYLATE CYCLASE DGCM-RELATED"/>
    <property type="match status" value="1"/>
</dbReference>
<name>A0ABV5ZC24_9GAMM</name>
<feature type="transmembrane region" description="Helical" evidence="3">
    <location>
        <begin position="30"/>
        <end position="47"/>
    </location>
</feature>
<comment type="catalytic activity">
    <reaction evidence="2">
        <text>2 GTP = 3',3'-c-di-GMP + 2 diphosphate</text>
        <dbReference type="Rhea" id="RHEA:24898"/>
        <dbReference type="ChEBI" id="CHEBI:33019"/>
        <dbReference type="ChEBI" id="CHEBI:37565"/>
        <dbReference type="ChEBI" id="CHEBI:58805"/>
        <dbReference type="EC" id="2.7.7.65"/>
    </reaction>
</comment>
<dbReference type="InterPro" id="IPR029787">
    <property type="entry name" value="Nucleotide_cyclase"/>
</dbReference>
<feature type="transmembrane region" description="Helical" evidence="3">
    <location>
        <begin position="172"/>
        <end position="194"/>
    </location>
</feature>
<keyword evidence="5" id="KW-0548">Nucleotidyltransferase</keyword>
<dbReference type="EC" id="2.7.7.65" evidence="1"/>
<evidence type="ECO:0000256" key="1">
    <source>
        <dbReference type="ARBA" id="ARBA00012528"/>
    </source>
</evidence>
<dbReference type="InterPro" id="IPR000160">
    <property type="entry name" value="GGDEF_dom"/>
</dbReference>
<sequence>MIQMIMDVLWAGQHSRYFNQTRSFYLFRRIRWLAGMLVVLEPAWIWVDQLLLPDSAQLPIAIGRITTSLACLMLASWSVQPYRMRMAWLRLLLLILLLSAFQSYSNGVLLALEVGQEVAGYHFFPFMIISMLAIFPLTLLEVSVLVVLVVAIELLTQSLTGTLGTIVELNDLWLLGVLGAIAGWASLNQLNMLLGLYRQAARDPLTGLANRRQVLEQLELDIQQAQAKQQPLAVLMMDLDKFKSFNDHHGHAAGDLVLKSFAKILRRHCRRRQDLAGRIGGEEFLLVLPGMDASQAAGVAERICQGCRQTVVTIPTGEQVSFTTSIGVAERFGADQSELLRQADEALYQAKDEGRDCVRIASKSHDLLSQSGLQRVSAGHA</sequence>
<organism evidence="5 6">
    <name type="scientific">Balneatrix alpica</name>
    <dbReference type="NCBI Taxonomy" id="75684"/>
    <lineage>
        <taxon>Bacteria</taxon>
        <taxon>Pseudomonadati</taxon>
        <taxon>Pseudomonadota</taxon>
        <taxon>Gammaproteobacteria</taxon>
        <taxon>Oceanospirillales</taxon>
        <taxon>Balneatrichaceae</taxon>
        <taxon>Balneatrix</taxon>
    </lineage>
</organism>
<feature type="transmembrane region" description="Helical" evidence="3">
    <location>
        <begin position="118"/>
        <end position="137"/>
    </location>
</feature>
<keyword evidence="3" id="KW-0472">Membrane</keyword>
<dbReference type="SMART" id="SM00267">
    <property type="entry name" value="GGDEF"/>
    <property type="match status" value="1"/>
</dbReference>
<protein>
    <recommendedName>
        <fullName evidence="1">diguanylate cyclase</fullName>
        <ecNumber evidence="1">2.7.7.65</ecNumber>
    </recommendedName>
</protein>
<dbReference type="GO" id="GO:0052621">
    <property type="term" value="F:diguanylate cyclase activity"/>
    <property type="evidence" value="ECO:0007669"/>
    <property type="project" value="UniProtKB-EC"/>
</dbReference>
<gene>
    <name evidence="5" type="ORF">ACFFLH_10330</name>
</gene>
<dbReference type="Gene3D" id="3.30.70.270">
    <property type="match status" value="1"/>
</dbReference>
<evidence type="ECO:0000256" key="3">
    <source>
        <dbReference type="SAM" id="Phobius"/>
    </source>
</evidence>
<dbReference type="CDD" id="cd01949">
    <property type="entry name" value="GGDEF"/>
    <property type="match status" value="1"/>
</dbReference>
<feature type="transmembrane region" description="Helical" evidence="3">
    <location>
        <begin position="144"/>
        <end position="166"/>
    </location>
</feature>
<dbReference type="InterPro" id="IPR050469">
    <property type="entry name" value="Diguanylate_Cyclase"/>
</dbReference>
<keyword evidence="3" id="KW-1133">Transmembrane helix</keyword>
<keyword evidence="6" id="KW-1185">Reference proteome</keyword>
<feature type="domain" description="GGDEF" evidence="4">
    <location>
        <begin position="230"/>
        <end position="363"/>
    </location>
</feature>
<dbReference type="Pfam" id="PF00990">
    <property type="entry name" value="GGDEF"/>
    <property type="match status" value="1"/>
</dbReference>
<evidence type="ECO:0000313" key="6">
    <source>
        <dbReference type="Proteomes" id="UP001589628"/>
    </source>
</evidence>
<dbReference type="SUPFAM" id="SSF55073">
    <property type="entry name" value="Nucleotide cyclase"/>
    <property type="match status" value="1"/>
</dbReference>
<accession>A0ABV5ZC24</accession>
<proteinExistence type="predicted"/>